<dbReference type="EMBL" id="JAERRJ010000001">
    <property type="protein sequence ID" value="MBL1073132.1"/>
    <property type="molecule type" value="Genomic_DNA"/>
</dbReference>
<dbReference type="SUPFAM" id="SSF56425">
    <property type="entry name" value="Succinate dehydrogenase/fumarate reductase flavoprotein, catalytic domain"/>
    <property type="match status" value="1"/>
</dbReference>
<keyword evidence="4" id="KW-0560">Oxidoreductase</keyword>
<accession>A0ABS1LXP5</accession>
<dbReference type="InterPro" id="IPR003953">
    <property type="entry name" value="FAD-dep_OxRdtase_2_FAD-bd"/>
</dbReference>
<comment type="caution">
    <text evidence="6">The sequence shown here is derived from an EMBL/GenBank/DDBJ whole genome shotgun (WGS) entry which is preliminary data.</text>
</comment>
<evidence type="ECO:0000313" key="6">
    <source>
        <dbReference type="EMBL" id="MBL1073132.1"/>
    </source>
</evidence>
<dbReference type="PANTHER" id="PTHR43400">
    <property type="entry name" value="FUMARATE REDUCTASE"/>
    <property type="match status" value="1"/>
</dbReference>
<name>A0ABS1LXP5_9NOCA</name>
<dbReference type="NCBIfam" id="NF009474">
    <property type="entry name" value="PRK12837.1"/>
    <property type="match status" value="1"/>
</dbReference>
<proteinExistence type="predicted"/>
<evidence type="ECO:0000256" key="1">
    <source>
        <dbReference type="ARBA" id="ARBA00001974"/>
    </source>
</evidence>
<protein>
    <submittedName>
        <fullName evidence="6">FAD-binding protein</fullName>
    </submittedName>
</protein>
<keyword evidence="2" id="KW-0285">Flavoprotein</keyword>
<gene>
    <name evidence="6" type="ORF">JK358_01855</name>
</gene>
<evidence type="ECO:0000256" key="4">
    <source>
        <dbReference type="ARBA" id="ARBA00023002"/>
    </source>
</evidence>
<evidence type="ECO:0000313" key="7">
    <source>
        <dbReference type="Proteomes" id="UP000602198"/>
    </source>
</evidence>
<dbReference type="RefSeq" id="WP_201942641.1">
    <property type="nucleotide sequence ID" value="NZ_JAERRJ010000001.1"/>
</dbReference>
<reference evidence="6 7" key="1">
    <citation type="submission" date="2021-01" db="EMBL/GenBank/DDBJ databases">
        <title>WGS of actinomycetes isolated from Thailand.</title>
        <authorList>
            <person name="Thawai C."/>
        </authorList>
    </citation>
    <scope>NUCLEOTIDE SEQUENCE [LARGE SCALE GENOMIC DNA]</scope>
    <source>
        <strain evidence="6 7">LPG 2</strain>
    </source>
</reference>
<dbReference type="SUPFAM" id="SSF51905">
    <property type="entry name" value="FAD/NAD(P)-binding domain"/>
    <property type="match status" value="1"/>
</dbReference>
<keyword evidence="7" id="KW-1185">Reference proteome</keyword>
<dbReference type="InterPro" id="IPR036188">
    <property type="entry name" value="FAD/NAD-bd_sf"/>
</dbReference>
<evidence type="ECO:0000256" key="3">
    <source>
        <dbReference type="ARBA" id="ARBA00022827"/>
    </source>
</evidence>
<dbReference type="InterPro" id="IPR050315">
    <property type="entry name" value="FAD-oxidoreductase_2"/>
</dbReference>
<evidence type="ECO:0000259" key="5">
    <source>
        <dbReference type="Pfam" id="PF00890"/>
    </source>
</evidence>
<evidence type="ECO:0000256" key="2">
    <source>
        <dbReference type="ARBA" id="ARBA00022630"/>
    </source>
</evidence>
<dbReference type="Gene3D" id="3.50.50.60">
    <property type="entry name" value="FAD/NAD(P)-binding domain"/>
    <property type="match status" value="2"/>
</dbReference>
<sequence length="512" mass="53705">MTDWNEEVDVLVAGSGGGLAGAYTAAREGLTVAVVEATDLFGGTTAYSGGGGVWFPCNPVLARAGVDDSFEDALTYFRAVVGDRTPAELQETYVRGGARVIEYLEQDEAFSFQMFPWPDYFGRAPKARLDGKRHIIPTPLPAAALGELSGSVRGPLSTDRQGAPQPEYLIGGRALIGRFLLGIAKYPDVSLYRNAPLVELVVADGAVTGAIVERDGERVAIRARRGVLLAAGGFEGNDELRARYGVPGRARDTMGPWGNTGRAHEAGIAAGAAVDLMDQAWWSPGLIHPDGRAAFALWFTGGIFVNQAGERFVNESAAYDRLGRDIIDRMTEGAVSLPFWMIYDDAEGGVPPIKASNVPMVDAEEYVAAGLRHSADTLAELATKIGVPADALTATVARFNEHAAAGIDPDFGRGDEAYDRAFSNGESPLTPIVKGPFHAAAFGISDLGTKGGLRTDTAARVLDADGNVIPGLYAAGNTMAAVSGTVYPGGGNPIGASVLFSHLAAVDMAARF</sequence>
<feature type="domain" description="FAD-dependent oxidoreductase 2 FAD-binding" evidence="5">
    <location>
        <begin position="9"/>
        <end position="493"/>
    </location>
</feature>
<dbReference type="PANTHER" id="PTHR43400:SF10">
    <property type="entry name" value="3-OXOSTEROID 1-DEHYDROGENASE"/>
    <property type="match status" value="1"/>
</dbReference>
<dbReference type="Proteomes" id="UP000602198">
    <property type="component" value="Unassembled WGS sequence"/>
</dbReference>
<keyword evidence="3" id="KW-0274">FAD</keyword>
<dbReference type="Pfam" id="PF00890">
    <property type="entry name" value="FAD_binding_2"/>
    <property type="match status" value="1"/>
</dbReference>
<organism evidence="6 7">
    <name type="scientific">Nocardia acididurans</name>
    <dbReference type="NCBI Taxonomy" id="2802282"/>
    <lineage>
        <taxon>Bacteria</taxon>
        <taxon>Bacillati</taxon>
        <taxon>Actinomycetota</taxon>
        <taxon>Actinomycetes</taxon>
        <taxon>Mycobacteriales</taxon>
        <taxon>Nocardiaceae</taxon>
        <taxon>Nocardia</taxon>
    </lineage>
</organism>
<dbReference type="InterPro" id="IPR027477">
    <property type="entry name" value="Succ_DH/fumarate_Rdtase_cat_sf"/>
</dbReference>
<comment type="cofactor">
    <cofactor evidence="1">
        <name>FAD</name>
        <dbReference type="ChEBI" id="CHEBI:57692"/>
    </cofactor>
</comment>